<dbReference type="GO" id="GO:0005524">
    <property type="term" value="F:ATP binding"/>
    <property type="evidence" value="ECO:0007669"/>
    <property type="project" value="UniProtKB-KW"/>
</dbReference>
<keyword evidence="1" id="KW-0547">Nucleotide-binding</keyword>
<dbReference type="PANTHER" id="PTHR43384">
    <property type="entry name" value="SEPTUM SITE-DETERMINING PROTEIN MIND HOMOLOG, CHLOROPLASTIC-RELATED"/>
    <property type="match status" value="1"/>
</dbReference>
<dbReference type="SUPFAM" id="SSF52540">
    <property type="entry name" value="P-loop containing nucleoside triphosphate hydrolases"/>
    <property type="match status" value="1"/>
</dbReference>
<dbReference type="AlphaFoldDB" id="A0A1G7BPN3"/>
<dbReference type="Gene3D" id="3.40.50.300">
    <property type="entry name" value="P-loop containing nucleotide triphosphate hydrolases"/>
    <property type="match status" value="1"/>
</dbReference>
<dbReference type="NCBIfam" id="NF040564">
    <property type="entry name" value="SCO2523_fam"/>
    <property type="match status" value="1"/>
</dbReference>
<dbReference type="RefSeq" id="WP_091039770.1">
    <property type="nucleotide sequence ID" value="NZ_FNAD01000017.1"/>
</dbReference>
<keyword evidence="2" id="KW-0067">ATP-binding</keyword>
<reference evidence="4" key="1">
    <citation type="submission" date="2016-10" db="EMBL/GenBank/DDBJ databases">
        <authorList>
            <person name="Varghese N."/>
            <person name="Submissions S."/>
        </authorList>
    </citation>
    <scope>NUCLEOTIDE SEQUENCE [LARGE SCALE GENOMIC DNA]</scope>
    <source>
        <strain evidence="4">CGMCC 4.3516</strain>
    </source>
</reference>
<dbReference type="EMBL" id="FNAD01000017">
    <property type="protein sequence ID" value="SDE28650.1"/>
    <property type="molecule type" value="Genomic_DNA"/>
</dbReference>
<dbReference type="Proteomes" id="UP000198949">
    <property type="component" value="Unassembled WGS sequence"/>
</dbReference>
<dbReference type="STRING" id="58114.SAMN05216270_11769"/>
<dbReference type="PANTHER" id="PTHR43384:SF6">
    <property type="entry name" value="SEPTUM SITE-DETERMINING PROTEIN MIND HOMOLOG, CHLOROPLASTIC"/>
    <property type="match status" value="1"/>
</dbReference>
<dbReference type="InterPro" id="IPR050625">
    <property type="entry name" value="ParA/MinD_ATPase"/>
</dbReference>
<name>A0A1G7BPN3_9ACTN</name>
<dbReference type="InterPro" id="IPR027417">
    <property type="entry name" value="P-loop_NTPase"/>
</dbReference>
<dbReference type="GO" id="GO:0009898">
    <property type="term" value="C:cytoplasmic side of plasma membrane"/>
    <property type="evidence" value="ECO:0007669"/>
    <property type="project" value="TreeGrafter"/>
</dbReference>
<dbReference type="OrthoDB" id="4561190at2"/>
<proteinExistence type="predicted"/>
<evidence type="ECO:0000313" key="3">
    <source>
        <dbReference type="EMBL" id="SDE28650.1"/>
    </source>
</evidence>
<evidence type="ECO:0000256" key="1">
    <source>
        <dbReference type="ARBA" id="ARBA00022741"/>
    </source>
</evidence>
<gene>
    <name evidence="3" type="ORF">SAMN05216270_11769</name>
</gene>
<sequence length="314" mass="34521">MLLFATSDKGGTGRSVSSCNLAYRRALQGSNVCYVDFDFGSPTAGAIFAIDDLSHGTYGNGIHEYLQDLASEPERHSVWAESDRVELQARPDGAGDLVLCPGDADGSEFPGDETTVDRCVDLLQELSREFDLVIVDLSAGRSHATEMVMAATARPELANLPWRWIVYHRWTKQHVLAAHSLVYGERGLVETSKGLGDDYQRKLLASIRYVRTAVVDPDGADLSGLKPTQVRWLRKIDADLHQMAARLKLGRMNLLGSVPLDPVLQWREQIITDADTVTLDIANQETVKAFSELAVRSAEELFVPGLEAIARGIE</sequence>
<evidence type="ECO:0000256" key="2">
    <source>
        <dbReference type="ARBA" id="ARBA00022840"/>
    </source>
</evidence>
<protein>
    <submittedName>
        <fullName evidence="3">CobQ/CobB/MinD/ParA nucleotide binding domain-containing protein</fullName>
    </submittedName>
</protein>
<dbReference type="GO" id="GO:0005829">
    <property type="term" value="C:cytosol"/>
    <property type="evidence" value="ECO:0007669"/>
    <property type="project" value="TreeGrafter"/>
</dbReference>
<dbReference type="GO" id="GO:0016887">
    <property type="term" value="F:ATP hydrolysis activity"/>
    <property type="evidence" value="ECO:0007669"/>
    <property type="project" value="TreeGrafter"/>
</dbReference>
<evidence type="ECO:0000313" key="4">
    <source>
        <dbReference type="Proteomes" id="UP000198949"/>
    </source>
</evidence>
<organism evidence="3 4">
    <name type="scientific">Glycomyces harbinensis</name>
    <dbReference type="NCBI Taxonomy" id="58114"/>
    <lineage>
        <taxon>Bacteria</taxon>
        <taxon>Bacillati</taxon>
        <taxon>Actinomycetota</taxon>
        <taxon>Actinomycetes</taxon>
        <taxon>Glycomycetales</taxon>
        <taxon>Glycomycetaceae</taxon>
        <taxon>Glycomyces</taxon>
    </lineage>
</organism>
<keyword evidence="4" id="KW-1185">Reference proteome</keyword>
<accession>A0A1G7BPN3</accession>
<dbReference type="GO" id="GO:0051782">
    <property type="term" value="P:negative regulation of cell division"/>
    <property type="evidence" value="ECO:0007669"/>
    <property type="project" value="TreeGrafter"/>
</dbReference>